<keyword evidence="3" id="KW-1185">Reference proteome</keyword>
<gene>
    <name evidence="2" type="ORF">Fmac_009544</name>
</gene>
<proteinExistence type="predicted"/>
<name>A0ABD1N0L7_9FABA</name>
<accession>A0ABD1N0L7</accession>
<sequence length="81" mass="8728">MEEAQQGRSCDRVRVNNSGTEATTTRLEEREKKKGQKSVATGHGSGTIGPEARRGQRCGEAGGSSARLEEKKKKRREGLGA</sequence>
<reference evidence="2 3" key="1">
    <citation type="submission" date="2024-08" db="EMBL/GenBank/DDBJ databases">
        <title>Insights into the chromosomal genome structure of Flemingia macrophylla.</title>
        <authorList>
            <person name="Ding Y."/>
            <person name="Zhao Y."/>
            <person name="Bi W."/>
            <person name="Wu M."/>
            <person name="Zhao G."/>
            <person name="Gong Y."/>
            <person name="Li W."/>
            <person name="Zhang P."/>
        </authorList>
    </citation>
    <scope>NUCLEOTIDE SEQUENCE [LARGE SCALE GENOMIC DNA]</scope>
    <source>
        <strain evidence="2">DYQJB</strain>
        <tissue evidence="2">Leaf</tissue>
    </source>
</reference>
<feature type="compositionally biased region" description="Basic residues" evidence="1">
    <location>
        <begin position="72"/>
        <end position="81"/>
    </location>
</feature>
<dbReference type="EMBL" id="JBGMDY010000003">
    <property type="protein sequence ID" value="KAL2341604.1"/>
    <property type="molecule type" value="Genomic_DNA"/>
</dbReference>
<feature type="region of interest" description="Disordered" evidence="1">
    <location>
        <begin position="1"/>
        <end position="81"/>
    </location>
</feature>
<protein>
    <submittedName>
        <fullName evidence="2">Uncharacterized protein</fullName>
    </submittedName>
</protein>
<evidence type="ECO:0000313" key="3">
    <source>
        <dbReference type="Proteomes" id="UP001603857"/>
    </source>
</evidence>
<dbReference type="Proteomes" id="UP001603857">
    <property type="component" value="Unassembled WGS sequence"/>
</dbReference>
<comment type="caution">
    <text evidence="2">The sequence shown here is derived from an EMBL/GenBank/DDBJ whole genome shotgun (WGS) entry which is preliminary data.</text>
</comment>
<dbReference type="AlphaFoldDB" id="A0ABD1N0L7"/>
<organism evidence="2 3">
    <name type="scientific">Flemingia macrophylla</name>
    <dbReference type="NCBI Taxonomy" id="520843"/>
    <lineage>
        <taxon>Eukaryota</taxon>
        <taxon>Viridiplantae</taxon>
        <taxon>Streptophyta</taxon>
        <taxon>Embryophyta</taxon>
        <taxon>Tracheophyta</taxon>
        <taxon>Spermatophyta</taxon>
        <taxon>Magnoliopsida</taxon>
        <taxon>eudicotyledons</taxon>
        <taxon>Gunneridae</taxon>
        <taxon>Pentapetalae</taxon>
        <taxon>rosids</taxon>
        <taxon>fabids</taxon>
        <taxon>Fabales</taxon>
        <taxon>Fabaceae</taxon>
        <taxon>Papilionoideae</taxon>
        <taxon>50 kb inversion clade</taxon>
        <taxon>NPAAA clade</taxon>
        <taxon>indigoferoid/millettioid clade</taxon>
        <taxon>Phaseoleae</taxon>
        <taxon>Flemingia</taxon>
    </lineage>
</organism>
<evidence type="ECO:0000313" key="2">
    <source>
        <dbReference type="EMBL" id="KAL2341604.1"/>
    </source>
</evidence>
<evidence type="ECO:0000256" key="1">
    <source>
        <dbReference type="SAM" id="MobiDB-lite"/>
    </source>
</evidence>